<name>X0UX50_9ZZZZ</name>
<dbReference type="EMBL" id="BARS01014398">
    <property type="protein sequence ID" value="GAF92995.1"/>
    <property type="molecule type" value="Genomic_DNA"/>
</dbReference>
<proteinExistence type="predicted"/>
<dbReference type="AlphaFoldDB" id="X0UX50"/>
<reference evidence="1" key="1">
    <citation type="journal article" date="2014" name="Front. Microbiol.">
        <title>High frequency of phylogenetically diverse reductive dehalogenase-homologous genes in deep subseafloor sedimentary metagenomes.</title>
        <authorList>
            <person name="Kawai M."/>
            <person name="Futagami T."/>
            <person name="Toyoda A."/>
            <person name="Takaki Y."/>
            <person name="Nishi S."/>
            <person name="Hori S."/>
            <person name="Arai W."/>
            <person name="Tsubouchi T."/>
            <person name="Morono Y."/>
            <person name="Uchiyama I."/>
            <person name="Ito T."/>
            <person name="Fujiyama A."/>
            <person name="Inagaki F."/>
            <person name="Takami H."/>
        </authorList>
    </citation>
    <scope>NUCLEOTIDE SEQUENCE</scope>
    <source>
        <strain evidence="1">Expedition CK06-06</strain>
    </source>
</reference>
<protein>
    <submittedName>
        <fullName evidence="1">Uncharacterized protein</fullName>
    </submittedName>
</protein>
<gene>
    <name evidence="1" type="ORF">S01H1_24307</name>
</gene>
<feature type="non-terminal residue" evidence="1">
    <location>
        <position position="69"/>
    </location>
</feature>
<accession>X0UX50</accession>
<organism evidence="1">
    <name type="scientific">marine sediment metagenome</name>
    <dbReference type="NCBI Taxonomy" id="412755"/>
    <lineage>
        <taxon>unclassified sequences</taxon>
        <taxon>metagenomes</taxon>
        <taxon>ecological metagenomes</taxon>
    </lineage>
</organism>
<comment type="caution">
    <text evidence="1">The sequence shown here is derived from an EMBL/GenBank/DDBJ whole genome shotgun (WGS) entry which is preliminary data.</text>
</comment>
<feature type="non-terminal residue" evidence="1">
    <location>
        <position position="1"/>
    </location>
</feature>
<evidence type="ECO:0000313" key="1">
    <source>
        <dbReference type="EMBL" id="GAF92995.1"/>
    </source>
</evidence>
<sequence length="69" mass="7887">RIRPCPIDIIEEDLVIANVKSAGNLTESERVAVEYKIRGYIKRGGIDRMSKKDIPLGFRKKLADEDKEE</sequence>